<dbReference type="Proteomes" id="UP000255423">
    <property type="component" value="Unassembled WGS sequence"/>
</dbReference>
<evidence type="ECO:0000256" key="2">
    <source>
        <dbReference type="ARBA" id="ARBA00022679"/>
    </source>
</evidence>
<evidence type="ECO:0000259" key="3">
    <source>
        <dbReference type="Pfam" id="PF06165"/>
    </source>
</evidence>
<reference evidence="5 6" key="1">
    <citation type="submission" date="2017-08" db="EMBL/GenBank/DDBJ databases">
        <authorList>
            <person name="de Groot N.N."/>
        </authorList>
    </citation>
    <scope>NUCLEOTIDE SEQUENCE [LARGE SCALE GENOMIC DNA]</scope>
    <source>
        <strain evidence="5 6">HM2</strain>
    </source>
</reference>
<evidence type="ECO:0000256" key="1">
    <source>
        <dbReference type="ARBA" id="ARBA00022676"/>
    </source>
</evidence>
<feature type="domain" description="Glycosyl hydrolase 94 supersandwich" evidence="3">
    <location>
        <begin position="35"/>
        <end position="315"/>
    </location>
</feature>
<sequence>MATKTVKKSAAKKAPAKKPAKAVAPKYGYFDDAAKEYVLTTPATPIKWCNYVGTLNFGGIVDTTGGTLVCKGDPALNRITKYIAQMPCSDFKASTIYIRIKDGKNYKIFSPFYVPTLVKLDKWECHVGLSYMRWIAEVYGLRVQVTIFVPTGSNTLLQDIQVTNIAGGAKEVDIIPVYEFSHFEAEKQLTNADWVPQTMTLKGHWEKDGHVVLEQYAYMKRDYAVNYVTADCKVGSFDGDRRVFLGQNEMGSWANPLSLQNKELANSECDRGDNIAALMIHAGKIAAKKTFRTCTQLGQEQSLKVAAKAIKKYRDLKNVDKAFDELAKFWENYLSTIQVKTPDASFNTMVNVHNPRQCHTTKNWSRYLSLYQLGYGTSRGIGYRDSTQDLMGVMSHMPEEALVLTKNLISVQRPEGNAMHQYAPLALAEDTGNEANAGDSREKAGVLDANGNPAYADWYGDDHLWIVLTVATYLKETGKMDLLNEEIPFYVAGKKHAERPKGTVLEHLKRALKFTREHLGQHNLPLLGFADWNDCMNLPLGAESTFNTALYAKALLEMMGIEEALGDKEAVEMYKGWYEDVKKAFNDSAWDGKWWTRWFDKDGNGYGVSSAKYGKIYCNGQSWPVIAGIAFGDRAVQGMDSLNKLLNTKYGVKSSTPGYRGFEPAVGGISTYPPGAKENGGIFLHTNPWVMIAETILGRGDNAFQYYNQINPASKNGILDVFESEPYCYPQNILGDEHKQFGMGRNAWLSGTSTWTYQAATQFILGIRASFNGLVVDPCIPSAWNGFEATRKFRGATYQITVKNPDHVCKGVAKMVVDGQEIDSNVAPIFTKGVHKVEVTLG</sequence>
<dbReference type="InterPro" id="IPR012341">
    <property type="entry name" value="6hp_glycosidase-like_sf"/>
</dbReference>
<evidence type="ECO:0000259" key="4">
    <source>
        <dbReference type="Pfam" id="PF17167"/>
    </source>
</evidence>
<dbReference type="AlphaFoldDB" id="A0A380RUY3"/>
<dbReference type="InterPro" id="IPR052047">
    <property type="entry name" value="GH94_Enzymes"/>
</dbReference>
<dbReference type="PANTHER" id="PTHR37469:SF2">
    <property type="entry name" value="CELLOBIONIC ACID PHOSPHORYLASE"/>
    <property type="match status" value="1"/>
</dbReference>
<dbReference type="Gene3D" id="1.20.890.20">
    <property type="entry name" value="mpn423 like domain"/>
    <property type="match status" value="1"/>
</dbReference>
<dbReference type="EMBL" id="UHJL01000001">
    <property type="protein sequence ID" value="SUQ19326.1"/>
    <property type="molecule type" value="Genomic_DNA"/>
</dbReference>
<dbReference type="InterPro" id="IPR010383">
    <property type="entry name" value="Glyco_hydrolase_94_b-supersand"/>
</dbReference>
<name>A0A380RUY3_FIBSU</name>
<dbReference type="InterPro" id="IPR033432">
    <property type="entry name" value="GH94_catalytic"/>
</dbReference>
<gene>
    <name evidence="5" type="ORF">SAMN05661053_0557</name>
</gene>
<keyword evidence="1" id="KW-0328">Glycosyltransferase</keyword>
<dbReference type="InterPro" id="IPR037018">
    <property type="entry name" value="GH65_N"/>
</dbReference>
<dbReference type="Gene3D" id="2.60.420.10">
    <property type="entry name" value="Maltose phosphorylase, domain 3"/>
    <property type="match status" value="1"/>
</dbReference>
<accession>A0A380RUY3</accession>
<organism evidence="5 6">
    <name type="scientific">Fibrobacter succinogenes</name>
    <name type="common">Bacteroides succinogenes</name>
    <dbReference type="NCBI Taxonomy" id="833"/>
    <lineage>
        <taxon>Bacteria</taxon>
        <taxon>Pseudomonadati</taxon>
        <taxon>Fibrobacterota</taxon>
        <taxon>Fibrobacteria</taxon>
        <taxon>Fibrobacterales</taxon>
        <taxon>Fibrobacteraceae</taxon>
        <taxon>Fibrobacter</taxon>
    </lineage>
</organism>
<dbReference type="Gene3D" id="2.70.98.40">
    <property type="entry name" value="Glycoside hydrolase, family 65, N-terminal domain"/>
    <property type="match status" value="1"/>
</dbReference>
<keyword evidence="2" id="KW-0808">Transferase</keyword>
<dbReference type="CDD" id="cd11750">
    <property type="entry name" value="GH94N_like_3"/>
    <property type="match status" value="1"/>
</dbReference>
<dbReference type="GO" id="GO:0030246">
    <property type="term" value="F:carbohydrate binding"/>
    <property type="evidence" value="ECO:0007669"/>
    <property type="project" value="InterPro"/>
</dbReference>
<dbReference type="GO" id="GO:0016757">
    <property type="term" value="F:glycosyltransferase activity"/>
    <property type="evidence" value="ECO:0007669"/>
    <property type="project" value="UniProtKB-KW"/>
</dbReference>
<dbReference type="GO" id="GO:0005975">
    <property type="term" value="P:carbohydrate metabolic process"/>
    <property type="evidence" value="ECO:0007669"/>
    <property type="project" value="InterPro"/>
</dbReference>
<dbReference type="Pfam" id="PF06165">
    <property type="entry name" value="GH94_b-supersand"/>
    <property type="match status" value="1"/>
</dbReference>
<dbReference type="Gene3D" id="1.50.10.10">
    <property type="match status" value="1"/>
</dbReference>
<feature type="domain" description="Glycosyl hydrolase 94 catalytic" evidence="4">
    <location>
        <begin position="329"/>
        <end position="766"/>
    </location>
</feature>
<dbReference type="RefSeq" id="WP_109572005.1">
    <property type="nucleotide sequence ID" value="NZ_UHJL01000001.1"/>
</dbReference>
<evidence type="ECO:0000313" key="5">
    <source>
        <dbReference type="EMBL" id="SUQ19326.1"/>
    </source>
</evidence>
<dbReference type="SUPFAM" id="SSF74650">
    <property type="entry name" value="Galactose mutarotase-like"/>
    <property type="match status" value="1"/>
</dbReference>
<protein>
    <submittedName>
        <fullName evidence="5">Cellobiose phosphorylase</fullName>
    </submittedName>
</protein>
<dbReference type="SUPFAM" id="SSF48208">
    <property type="entry name" value="Six-hairpin glycosidases"/>
    <property type="match status" value="1"/>
</dbReference>
<dbReference type="PANTHER" id="PTHR37469">
    <property type="entry name" value="CELLOBIONIC ACID PHOSPHORYLASE-RELATED"/>
    <property type="match status" value="1"/>
</dbReference>
<dbReference type="Pfam" id="PF17167">
    <property type="entry name" value="Glyco_hydro_94"/>
    <property type="match status" value="1"/>
</dbReference>
<evidence type="ECO:0000313" key="6">
    <source>
        <dbReference type="Proteomes" id="UP000255423"/>
    </source>
</evidence>
<dbReference type="InterPro" id="IPR008928">
    <property type="entry name" value="6-hairpin_glycosidase_sf"/>
</dbReference>
<proteinExistence type="predicted"/>
<dbReference type="InterPro" id="IPR011013">
    <property type="entry name" value="Gal_mutarotase_sf_dom"/>
</dbReference>